<accession>A0A2S8G695</accession>
<comment type="similarity">
    <text evidence="1">Belongs to the heat shock protein 90 family.</text>
</comment>
<evidence type="ECO:0000256" key="6">
    <source>
        <dbReference type="SAM" id="MobiDB-lite"/>
    </source>
</evidence>
<evidence type="ECO:0000256" key="3">
    <source>
        <dbReference type="ARBA" id="ARBA00022840"/>
    </source>
</evidence>
<feature type="region of interest" description="Disordered" evidence="6">
    <location>
        <begin position="244"/>
        <end position="264"/>
    </location>
</feature>
<comment type="caution">
    <text evidence="7">The sequence shown here is derived from an EMBL/GenBank/DDBJ whole genome shotgun (WGS) entry which is preliminary data.</text>
</comment>
<name>A0A2S8G695_9BACT</name>
<dbReference type="PRINTS" id="PR00775">
    <property type="entry name" value="HEATSHOCK90"/>
</dbReference>
<feature type="binding site" evidence="5">
    <location>
        <position position="116"/>
    </location>
    <ligand>
        <name>ATP</name>
        <dbReference type="ChEBI" id="CHEBI:30616"/>
    </ligand>
</feature>
<dbReference type="Pfam" id="PF13589">
    <property type="entry name" value="HATPase_c_3"/>
    <property type="match status" value="1"/>
</dbReference>
<dbReference type="EMBL" id="PUIB01000010">
    <property type="protein sequence ID" value="PQO39978.1"/>
    <property type="molecule type" value="Genomic_DNA"/>
</dbReference>
<dbReference type="Gene3D" id="3.30.230.80">
    <property type="match status" value="1"/>
</dbReference>
<proteinExistence type="inferred from homology"/>
<dbReference type="OrthoDB" id="9802640at2"/>
<dbReference type="PANTHER" id="PTHR11528">
    <property type="entry name" value="HEAT SHOCK PROTEIN 90 FAMILY MEMBER"/>
    <property type="match status" value="1"/>
</dbReference>
<dbReference type="SUPFAM" id="SSF54211">
    <property type="entry name" value="Ribosomal protein S5 domain 2-like"/>
    <property type="match status" value="1"/>
</dbReference>
<evidence type="ECO:0000313" key="10">
    <source>
        <dbReference type="Proteomes" id="UP000239388"/>
    </source>
</evidence>
<organism evidence="7 10">
    <name type="scientific">Blastopirellula marina</name>
    <dbReference type="NCBI Taxonomy" id="124"/>
    <lineage>
        <taxon>Bacteria</taxon>
        <taxon>Pseudomonadati</taxon>
        <taxon>Planctomycetota</taxon>
        <taxon>Planctomycetia</taxon>
        <taxon>Pirellulales</taxon>
        <taxon>Pirellulaceae</taxon>
        <taxon>Blastopirellula</taxon>
    </lineage>
</organism>
<dbReference type="PIRSF" id="PIRSF002583">
    <property type="entry name" value="Hsp90"/>
    <property type="match status" value="1"/>
</dbReference>
<dbReference type="GO" id="GO:0051082">
    <property type="term" value="F:unfolded protein binding"/>
    <property type="evidence" value="ECO:0007669"/>
    <property type="project" value="InterPro"/>
</dbReference>
<dbReference type="Gene3D" id="3.30.565.10">
    <property type="entry name" value="Histidine kinase-like ATPase, C-terminal domain"/>
    <property type="match status" value="1"/>
</dbReference>
<dbReference type="EMBL" id="PUHZ01000023">
    <property type="protein sequence ID" value="PQO43723.1"/>
    <property type="molecule type" value="Genomic_DNA"/>
</dbReference>
<reference evidence="9 10" key="1">
    <citation type="submission" date="2018-02" db="EMBL/GenBank/DDBJ databases">
        <title>Comparative genomes isolates from brazilian mangrove.</title>
        <authorList>
            <person name="Araujo J.E."/>
            <person name="Taketani R.G."/>
            <person name="Silva M.C.P."/>
            <person name="Loureco M.V."/>
            <person name="Andreote F.D."/>
        </authorList>
    </citation>
    <scope>NUCLEOTIDE SEQUENCE [LARGE SCALE GENOMIC DNA]</scope>
    <source>
        <strain evidence="7 10">NAP PRIS-MGV</strain>
        <strain evidence="8 9">Nap-Phe MGV</strain>
    </source>
</reference>
<dbReference type="GO" id="GO:0016887">
    <property type="term" value="F:ATP hydrolysis activity"/>
    <property type="evidence" value="ECO:0007669"/>
    <property type="project" value="InterPro"/>
</dbReference>
<dbReference type="NCBIfam" id="NF010683">
    <property type="entry name" value="PRK14083.1"/>
    <property type="match status" value="1"/>
</dbReference>
<keyword evidence="4" id="KW-0143">Chaperone</keyword>
<evidence type="ECO:0000256" key="4">
    <source>
        <dbReference type="ARBA" id="ARBA00023186"/>
    </source>
</evidence>
<dbReference type="Proteomes" id="UP000239388">
    <property type="component" value="Unassembled WGS sequence"/>
</dbReference>
<sequence length="647" mass="73130">MRGRTPRRRTSLAGRLIKLRRLPPIPPFFSVAQLTRRRVNALDNQEHNRFQVELRGLIDLLSQHLYSGPSVFVRELLQNAVDAIQARRQLDPHHAGTIEIEVIPSASGPSTIMFQDNGVGLTEDEVHRFLATIGQSSKRGNFNDRPDDFLGKFGIGLLSCFTVTDQITVLTRSARDGDHPGLEWRGNTEGTYSVRKLTQEIPLGTQVFLRAADGFEEYYEPTRLLALARDYGSYLSPRITLSSGGRSDGVNSTPPWTENPNESLSRQRLLEYGRAAFDRDFLDVIPLNSPSGGVEGVAFVLAEPVHAGSRQQHRVYLKDMLLSTKTHDLLPEWAFFAQCVVNSSRLRPTASRESFYDDGVLDQTREELGSCLRQYLVDMARMQPQRFDQLMNVHHLAVKALAVDDDECLELFADWLPFETSLGRMTLGEYCRNNPVIRYVPTCDQFRQIAQVAASESLAVVNAGYVYDVEILQRIGALRSDLRVEVFEADQLSDRFEPLTREEREETIEFERLCDVTLQRFKCMVEIAKFRPTDLPALYVADDNSNFVRSVEQAQDVSDDMWSGVLGNIASDVSSVYARLYLNYSNSLVRRICGLNSRQGQERCIEMIYVQALLLGHFPLKQIEVQLLNKGLLGLIDWALDAGADNE</sequence>
<dbReference type="InterPro" id="IPR020575">
    <property type="entry name" value="Hsp90_N"/>
</dbReference>
<feature type="binding site" evidence="5">
    <location>
        <position position="205"/>
    </location>
    <ligand>
        <name>ATP</name>
        <dbReference type="ChEBI" id="CHEBI:30616"/>
    </ligand>
</feature>
<gene>
    <name evidence="8" type="ORF">C5Y93_24125</name>
    <name evidence="7" type="ORF">C5Y98_06570</name>
</gene>
<dbReference type="InterPro" id="IPR036890">
    <property type="entry name" value="HATPase_C_sf"/>
</dbReference>
<evidence type="ECO:0000313" key="9">
    <source>
        <dbReference type="Proteomes" id="UP000237819"/>
    </source>
</evidence>
<feature type="binding site" evidence="5">
    <location>
        <position position="79"/>
    </location>
    <ligand>
        <name>ATP</name>
        <dbReference type="ChEBI" id="CHEBI:30616"/>
    </ligand>
</feature>
<dbReference type="Proteomes" id="UP000237819">
    <property type="component" value="Unassembled WGS sequence"/>
</dbReference>
<evidence type="ECO:0000256" key="1">
    <source>
        <dbReference type="ARBA" id="ARBA00008239"/>
    </source>
</evidence>
<protein>
    <submittedName>
        <fullName evidence="7">HSP90 family protein</fullName>
    </submittedName>
</protein>
<keyword evidence="2 5" id="KW-0547">Nucleotide-binding</keyword>
<evidence type="ECO:0000256" key="2">
    <source>
        <dbReference type="ARBA" id="ARBA00022741"/>
    </source>
</evidence>
<evidence type="ECO:0000256" key="5">
    <source>
        <dbReference type="PIRSR" id="PIRSR002583-1"/>
    </source>
</evidence>
<evidence type="ECO:0000313" key="8">
    <source>
        <dbReference type="EMBL" id="PQO43723.1"/>
    </source>
</evidence>
<feature type="binding site" evidence="5">
    <location>
        <position position="75"/>
    </location>
    <ligand>
        <name>ATP</name>
        <dbReference type="ChEBI" id="CHEBI:30616"/>
    </ligand>
</feature>
<dbReference type="InterPro" id="IPR001404">
    <property type="entry name" value="Hsp90_fam"/>
</dbReference>
<dbReference type="InterPro" id="IPR020568">
    <property type="entry name" value="Ribosomal_Su5_D2-typ_SF"/>
</dbReference>
<dbReference type="GO" id="GO:0005524">
    <property type="term" value="F:ATP binding"/>
    <property type="evidence" value="ECO:0007669"/>
    <property type="project" value="UniProtKB-KW"/>
</dbReference>
<dbReference type="SUPFAM" id="SSF55874">
    <property type="entry name" value="ATPase domain of HSP90 chaperone/DNA topoisomerase II/histidine kinase"/>
    <property type="match status" value="1"/>
</dbReference>
<keyword evidence="3 5" id="KW-0067">ATP-binding</keyword>
<dbReference type="AlphaFoldDB" id="A0A2S8G695"/>
<evidence type="ECO:0000313" key="7">
    <source>
        <dbReference type="EMBL" id="PQO39978.1"/>
    </source>
</evidence>
<dbReference type="GO" id="GO:0140662">
    <property type="term" value="F:ATP-dependent protein folding chaperone"/>
    <property type="evidence" value="ECO:0007669"/>
    <property type="project" value="InterPro"/>
</dbReference>